<accession>A0ACB5RDS9</accession>
<dbReference type="Proteomes" id="UP001058074">
    <property type="component" value="Unassembled WGS sequence"/>
</dbReference>
<comment type="caution">
    <text evidence="1">The sequence shown here is derived from an EMBL/GenBank/DDBJ whole genome shotgun (WGS) entry which is preliminary data.</text>
</comment>
<protein>
    <submittedName>
        <fullName evidence="1">Beta-glucosidase</fullName>
    </submittedName>
</protein>
<reference evidence="1" key="1">
    <citation type="journal article" date="2025" name="Int. J. Syst. Evol. Microbiol.">
        <title>Inconstantimicrobium mannanitabidum sp. nov., a novel member of the family Clostridiaceae isolated from anoxic soil under the treatment of reductive soil disinfestation.</title>
        <authorList>
            <person name="Ueki A."/>
            <person name="Tonouchi A."/>
            <person name="Honma S."/>
            <person name="Kaku N."/>
            <person name="Ueki K."/>
        </authorList>
    </citation>
    <scope>NUCLEOTIDE SEQUENCE</scope>
    <source>
        <strain evidence="1">TW13</strain>
    </source>
</reference>
<proteinExistence type="predicted"/>
<keyword evidence="2" id="KW-1185">Reference proteome</keyword>
<sequence length="451" mass="51937">MSFNKDFIWGSATSSYQIEGAPFEDGKGLSVWDTFCEVPGVIKGNHNGNIACEHYHRYKEDVALMKELGLQAYRFSITWPRVMPDGIGKVNEKGLDFYDRLVDELLEKGITPYVTLFHWDYPYELYKKGGWLNNDSPEWFAEYTKVVVDRLSDRVQYWFTQNEPQCYINLGHCDGTHAPGLKLGVRDVLQCTHNSLLAHGKSVATIREFSKLKSFVGAAPVGICYIPKTETPADIEAARKATFAVNDTRIWNSAWFMDPMFLGEYPEDGLKLFEKYLPKIGANDMKIINQDLDFFGCNIYSSPYVNSGLNGEPEFTAQKVGADLTANKWELTPRGLYWGPKFFYERYKKPIIITENGLSNVDWVNLDGKVHDPQRIDLMHRYINEFNRAIKDGVDGRGYFAWSLMDNFEWAEGYNERFGLIHVDFETEKRTIKDSGYWFKQVIETQGKILE</sequence>
<organism evidence="1 2">
    <name type="scientific">Inconstantimicrobium mannanitabidum</name>
    <dbReference type="NCBI Taxonomy" id="1604901"/>
    <lineage>
        <taxon>Bacteria</taxon>
        <taxon>Bacillati</taxon>
        <taxon>Bacillota</taxon>
        <taxon>Clostridia</taxon>
        <taxon>Eubacteriales</taxon>
        <taxon>Clostridiaceae</taxon>
        <taxon>Inconstantimicrobium</taxon>
    </lineage>
</organism>
<name>A0ACB5RDS9_9CLOT</name>
<evidence type="ECO:0000313" key="2">
    <source>
        <dbReference type="Proteomes" id="UP001058074"/>
    </source>
</evidence>
<evidence type="ECO:0000313" key="1">
    <source>
        <dbReference type="EMBL" id="GKX67266.1"/>
    </source>
</evidence>
<gene>
    <name evidence="1" type="ORF">rsdtw13_25240</name>
</gene>
<dbReference type="EMBL" id="BROD01000001">
    <property type="protein sequence ID" value="GKX67266.1"/>
    <property type="molecule type" value="Genomic_DNA"/>
</dbReference>